<dbReference type="AlphaFoldDB" id="A0A9N9C2M4"/>
<accession>A0A9N9C2M4</accession>
<keyword evidence="3" id="KW-1185">Reference proteome</keyword>
<dbReference type="Proteomes" id="UP000789405">
    <property type="component" value="Unassembled WGS sequence"/>
</dbReference>
<dbReference type="CDD" id="cd18186">
    <property type="entry name" value="BTB_POZ_ZBTB_KLHL-like"/>
    <property type="match status" value="1"/>
</dbReference>
<dbReference type="InterPro" id="IPR011333">
    <property type="entry name" value="SKP1/BTB/POZ_sf"/>
</dbReference>
<name>A0A9N9C2M4_9GLOM</name>
<proteinExistence type="predicted"/>
<comment type="caution">
    <text evidence="2">The sequence shown here is derived from an EMBL/GenBank/DDBJ whole genome shotgun (WGS) entry which is preliminary data.</text>
</comment>
<dbReference type="PROSITE" id="PS50097">
    <property type="entry name" value="BTB"/>
    <property type="match status" value="1"/>
</dbReference>
<organism evidence="2 3">
    <name type="scientific">Dentiscutata erythropus</name>
    <dbReference type="NCBI Taxonomy" id="1348616"/>
    <lineage>
        <taxon>Eukaryota</taxon>
        <taxon>Fungi</taxon>
        <taxon>Fungi incertae sedis</taxon>
        <taxon>Mucoromycota</taxon>
        <taxon>Glomeromycotina</taxon>
        <taxon>Glomeromycetes</taxon>
        <taxon>Diversisporales</taxon>
        <taxon>Gigasporaceae</taxon>
        <taxon>Dentiscutata</taxon>
    </lineage>
</organism>
<dbReference type="InterPro" id="IPR000210">
    <property type="entry name" value="BTB/POZ_dom"/>
</dbReference>
<dbReference type="OrthoDB" id="2383000at2759"/>
<reference evidence="2" key="1">
    <citation type="submission" date="2021-06" db="EMBL/GenBank/DDBJ databases">
        <authorList>
            <person name="Kallberg Y."/>
            <person name="Tangrot J."/>
            <person name="Rosling A."/>
        </authorList>
    </citation>
    <scope>NUCLEOTIDE SEQUENCE</scope>
    <source>
        <strain evidence="2">MA453B</strain>
    </source>
</reference>
<dbReference type="EMBL" id="CAJVPY010003268">
    <property type="protein sequence ID" value="CAG8586908.1"/>
    <property type="molecule type" value="Genomic_DNA"/>
</dbReference>
<gene>
    <name evidence="2" type="ORF">DERYTH_LOCUS6973</name>
</gene>
<dbReference type="Pfam" id="PF00651">
    <property type="entry name" value="BTB"/>
    <property type="match status" value="1"/>
</dbReference>
<feature type="domain" description="BTB" evidence="1">
    <location>
        <begin position="1"/>
        <end position="41"/>
    </location>
</feature>
<protein>
    <submittedName>
        <fullName evidence="2">18895_t:CDS:1</fullName>
    </submittedName>
</protein>
<dbReference type="SUPFAM" id="SSF54695">
    <property type="entry name" value="POZ domain"/>
    <property type="match status" value="1"/>
</dbReference>
<evidence type="ECO:0000259" key="1">
    <source>
        <dbReference type="PROSITE" id="PS50097"/>
    </source>
</evidence>
<evidence type="ECO:0000313" key="3">
    <source>
        <dbReference type="Proteomes" id="UP000789405"/>
    </source>
</evidence>
<sequence length="69" mass="7903">MSKFLDILSERVPYVTIPDVNEESFSLLLRYLYSGTLSLEGLYPAEIFDLYHAASKIGFILSITHFENN</sequence>
<dbReference type="Gene3D" id="3.30.710.10">
    <property type="entry name" value="Potassium Channel Kv1.1, Chain A"/>
    <property type="match status" value="1"/>
</dbReference>
<evidence type="ECO:0000313" key="2">
    <source>
        <dbReference type="EMBL" id="CAG8586908.1"/>
    </source>
</evidence>